<reference evidence="6" key="1">
    <citation type="submission" date="2020-09" db="EMBL/GenBank/DDBJ databases">
        <title>Clinical and molecular characterization of Acinetobacter seifertii in Taiwan.</title>
        <authorList>
            <person name="Li L.-H."/>
            <person name="Yang Y.-S."/>
            <person name="Sun J.-R."/>
            <person name="Huang T.-W."/>
            <person name="Huang W.-C."/>
            <person name="Wang Y.-C."/>
            <person name="Kuo T.-H."/>
            <person name="Kuo S.-C."/>
            <person name="Chen T.-L."/>
        </authorList>
    </citation>
    <scope>NUCLEOTIDE SEQUENCE [LARGE SCALE GENOMIC DNA]</scope>
    <source>
        <strain evidence="6">AS72</strain>
    </source>
</reference>
<organism evidence="5 6">
    <name type="scientific">Acinetobacter seifertii</name>
    <dbReference type="NCBI Taxonomy" id="1530123"/>
    <lineage>
        <taxon>Bacteria</taxon>
        <taxon>Pseudomonadati</taxon>
        <taxon>Pseudomonadota</taxon>
        <taxon>Gammaproteobacteria</taxon>
        <taxon>Moraxellales</taxon>
        <taxon>Moraxellaceae</taxon>
        <taxon>Acinetobacter</taxon>
        <taxon>Acinetobacter calcoaceticus/baumannii complex</taxon>
    </lineage>
</organism>
<proteinExistence type="inferred from homology"/>
<dbReference type="InterPro" id="IPR011611">
    <property type="entry name" value="PfkB_dom"/>
</dbReference>
<name>A0A7H2PXI2_9GAMM</name>
<evidence type="ECO:0000256" key="3">
    <source>
        <dbReference type="ARBA" id="ARBA00022777"/>
    </source>
</evidence>
<protein>
    <submittedName>
        <fullName evidence="5">Adenosine kinase</fullName>
    </submittedName>
</protein>
<dbReference type="SUPFAM" id="SSF53613">
    <property type="entry name" value="Ribokinase-like"/>
    <property type="match status" value="1"/>
</dbReference>
<dbReference type="Pfam" id="PF00294">
    <property type="entry name" value="PfkB"/>
    <property type="match status" value="1"/>
</dbReference>
<dbReference type="EMBL" id="CP061565">
    <property type="protein sequence ID" value="QNX07565.1"/>
    <property type="molecule type" value="Genomic_DNA"/>
</dbReference>
<dbReference type="AlphaFoldDB" id="A0A7H2PXI2"/>
<feature type="domain" description="Carbohydrate kinase PfkB" evidence="4">
    <location>
        <begin position="44"/>
        <end position="319"/>
    </location>
</feature>
<dbReference type="PANTHER" id="PTHR43320">
    <property type="entry name" value="SUGAR KINASE"/>
    <property type="match status" value="1"/>
</dbReference>
<accession>A0A7H2PXI2</accession>
<dbReference type="Proteomes" id="UP000516745">
    <property type="component" value="Chromosome"/>
</dbReference>
<dbReference type="Gene3D" id="3.40.1190.20">
    <property type="match status" value="1"/>
</dbReference>
<dbReference type="GO" id="GO:0016301">
    <property type="term" value="F:kinase activity"/>
    <property type="evidence" value="ECO:0007669"/>
    <property type="project" value="UniProtKB-KW"/>
</dbReference>
<reference evidence="5 6" key="2">
    <citation type="submission" date="2020-09" db="EMBL/GenBank/DDBJ databases">
        <authorList>
            <person name="Chen F.-J."/>
            <person name="Lee Y.-T."/>
        </authorList>
    </citation>
    <scope>NUCLEOTIDE SEQUENCE [LARGE SCALE GENOMIC DNA]</scope>
    <source>
        <strain evidence="5 6">AS72</strain>
    </source>
</reference>
<sequence>MSKVNLFAIGNALIDQEFSVPDSFLAKHNLHKASMQLTEKTNHQKLLKELSLLQPKYNQSSGGSAANTVFAFTALGGTAYYGCRVGNDNLGKSYLYDLNKIGVITSTHSVSYGDTGSCIVLITPDSERTMQTYLGVTSKLSENEINFDMLPNADWLYIEGYLLTSPDARLAINKACYIAKANGVKIALSFSDPSVVKSSYLALEEIINIGINIIFCNQMEALIFSQTEDIKVAIERLLKKVEIVIITLGKDGAIISNNYEKILINGENVKAIDTNGAGDAFAGSFLYALHNGYSLKDAGEFANVTSSYLVQQFGARLSREKYKKLFIDFESNHKIKNN</sequence>
<evidence type="ECO:0000313" key="5">
    <source>
        <dbReference type="EMBL" id="QNX07565.1"/>
    </source>
</evidence>
<dbReference type="InterPro" id="IPR052700">
    <property type="entry name" value="Carb_kinase_PfkB-like"/>
</dbReference>
<keyword evidence="2" id="KW-0808">Transferase</keyword>
<evidence type="ECO:0000313" key="6">
    <source>
        <dbReference type="Proteomes" id="UP000516745"/>
    </source>
</evidence>
<evidence type="ECO:0000256" key="1">
    <source>
        <dbReference type="ARBA" id="ARBA00010688"/>
    </source>
</evidence>
<keyword evidence="3 5" id="KW-0418">Kinase</keyword>
<gene>
    <name evidence="5" type="ORF">IC795_10045</name>
</gene>
<dbReference type="InterPro" id="IPR029056">
    <property type="entry name" value="Ribokinase-like"/>
</dbReference>
<evidence type="ECO:0000256" key="2">
    <source>
        <dbReference type="ARBA" id="ARBA00022679"/>
    </source>
</evidence>
<evidence type="ECO:0000259" key="4">
    <source>
        <dbReference type="Pfam" id="PF00294"/>
    </source>
</evidence>
<comment type="similarity">
    <text evidence="1">Belongs to the carbohydrate kinase PfkB family.</text>
</comment>
<dbReference type="PANTHER" id="PTHR43320:SF3">
    <property type="entry name" value="CARBOHYDRATE KINASE PFKB DOMAIN-CONTAINING PROTEIN"/>
    <property type="match status" value="1"/>
</dbReference>
<dbReference type="CDD" id="cd01168">
    <property type="entry name" value="adenosine_kinase"/>
    <property type="match status" value="1"/>
</dbReference>